<keyword evidence="2" id="KW-1185">Reference proteome</keyword>
<dbReference type="AlphaFoldDB" id="A0A811U0Y8"/>
<protein>
    <submittedName>
        <fullName evidence="1">(Mediterranean fruit fly) hypothetical protein</fullName>
    </submittedName>
</protein>
<evidence type="ECO:0000313" key="2">
    <source>
        <dbReference type="Proteomes" id="UP000606786"/>
    </source>
</evidence>
<gene>
    <name evidence="1" type="ORF">CCAP1982_LOCUS844</name>
</gene>
<name>A0A811U0Y8_CERCA</name>
<organism evidence="1 2">
    <name type="scientific">Ceratitis capitata</name>
    <name type="common">Mediterranean fruit fly</name>
    <name type="synonym">Tephritis capitata</name>
    <dbReference type="NCBI Taxonomy" id="7213"/>
    <lineage>
        <taxon>Eukaryota</taxon>
        <taxon>Metazoa</taxon>
        <taxon>Ecdysozoa</taxon>
        <taxon>Arthropoda</taxon>
        <taxon>Hexapoda</taxon>
        <taxon>Insecta</taxon>
        <taxon>Pterygota</taxon>
        <taxon>Neoptera</taxon>
        <taxon>Endopterygota</taxon>
        <taxon>Diptera</taxon>
        <taxon>Brachycera</taxon>
        <taxon>Muscomorpha</taxon>
        <taxon>Tephritoidea</taxon>
        <taxon>Tephritidae</taxon>
        <taxon>Ceratitis</taxon>
        <taxon>Ceratitis</taxon>
    </lineage>
</organism>
<proteinExistence type="predicted"/>
<dbReference type="EMBL" id="CAJHJT010000001">
    <property type="protein sequence ID" value="CAD6991956.1"/>
    <property type="molecule type" value="Genomic_DNA"/>
</dbReference>
<reference evidence="1" key="1">
    <citation type="submission" date="2020-11" db="EMBL/GenBank/DDBJ databases">
        <authorList>
            <person name="Whitehead M."/>
        </authorList>
    </citation>
    <scope>NUCLEOTIDE SEQUENCE</scope>
    <source>
        <strain evidence="1">EGII</strain>
    </source>
</reference>
<sequence length="100" mass="11770">MWCSYLTYFLWRAPRTDCDRLALKTDNPLSLCESKNSLLESLGSSEMFVENRKYKKKFPEILIYESIYIKFGSNAAFCNNTRSVSSADHFECWTDQHHKL</sequence>
<comment type="caution">
    <text evidence="1">The sequence shown here is derived from an EMBL/GenBank/DDBJ whole genome shotgun (WGS) entry which is preliminary data.</text>
</comment>
<dbReference type="Proteomes" id="UP000606786">
    <property type="component" value="Unassembled WGS sequence"/>
</dbReference>
<accession>A0A811U0Y8</accession>
<evidence type="ECO:0000313" key="1">
    <source>
        <dbReference type="EMBL" id="CAD6991956.1"/>
    </source>
</evidence>